<dbReference type="PIRSF" id="PIRSF000139">
    <property type="entry name" value="Glc_ox_4Fe-4S"/>
    <property type="match status" value="1"/>
</dbReference>
<reference evidence="8 9" key="1">
    <citation type="submission" date="2017-04" db="EMBL/GenBank/DDBJ databases">
        <authorList>
            <person name="Varghese N."/>
            <person name="Submissions S."/>
        </authorList>
    </citation>
    <scope>NUCLEOTIDE SEQUENCE [LARGE SCALE GENOMIC DNA]</scope>
    <source>
        <strain evidence="8 9">J12</strain>
    </source>
</reference>
<dbReference type="EC" id="1.1.99.14" evidence="6"/>
<proteinExistence type="predicted"/>
<dbReference type="InterPro" id="IPR017896">
    <property type="entry name" value="4Fe4S_Fe-S-bd"/>
</dbReference>
<comment type="catalytic activity">
    <reaction evidence="6">
        <text>glycolate + A = glyoxylate + AH2</text>
        <dbReference type="Rhea" id="RHEA:21264"/>
        <dbReference type="ChEBI" id="CHEBI:13193"/>
        <dbReference type="ChEBI" id="CHEBI:17499"/>
        <dbReference type="ChEBI" id="CHEBI:29805"/>
        <dbReference type="ChEBI" id="CHEBI:36655"/>
        <dbReference type="EC" id="1.1.99.14"/>
    </reaction>
</comment>
<dbReference type="EMBL" id="FXAE01000003">
    <property type="protein sequence ID" value="SME96515.1"/>
    <property type="molecule type" value="Genomic_DNA"/>
</dbReference>
<comment type="function">
    <text evidence="6">Component of a complex that catalyzes the oxidation of glycolate to glyoxylate.</text>
</comment>
<keyword evidence="1 6" id="KW-0004">4Fe-4S</keyword>
<evidence type="ECO:0000259" key="7">
    <source>
        <dbReference type="PROSITE" id="PS51379"/>
    </source>
</evidence>
<dbReference type="Pfam" id="PF13183">
    <property type="entry name" value="Fer4_8"/>
    <property type="match status" value="1"/>
</dbReference>
<comment type="cofactor">
    <cofactor evidence="6">
        <name>[4Fe-4S] cluster</name>
        <dbReference type="ChEBI" id="CHEBI:49883"/>
    </cofactor>
    <text evidence="6">Binds 2 [4Fe-4S] clusters.</text>
</comment>
<dbReference type="Gene3D" id="1.10.1060.10">
    <property type="entry name" value="Alpha-helical ferredoxin"/>
    <property type="match status" value="1"/>
</dbReference>
<evidence type="ECO:0000256" key="6">
    <source>
        <dbReference type="PIRNR" id="PIRNR000139"/>
    </source>
</evidence>
<keyword evidence="3" id="KW-0677">Repeat</keyword>
<organism evidence="8 9">
    <name type="scientific">Paenibacillus barengoltzii J12</name>
    <dbReference type="NCBI Taxonomy" id="935846"/>
    <lineage>
        <taxon>Bacteria</taxon>
        <taxon>Bacillati</taxon>
        <taxon>Bacillota</taxon>
        <taxon>Bacilli</taxon>
        <taxon>Bacillales</taxon>
        <taxon>Paenibacillaceae</taxon>
        <taxon>Paenibacillus</taxon>
    </lineage>
</organism>
<keyword evidence="6" id="KW-0249">Electron transport</keyword>
<dbReference type="Pfam" id="PF02754">
    <property type="entry name" value="CCG"/>
    <property type="match status" value="2"/>
</dbReference>
<keyword evidence="2 6" id="KW-0479">Metal-binding</keyword>
<keyword evidence="6" id="KW-0813">Transport</keyword>
<dbReference type="InterPro" id="IPR004017">
    <property type="entry name" value="Cys_rich_dom"/>
</dbReference>
<evidence type="ECO:0000313" key="8">
    <source>
        <dbReference type="EMBL" id="SME96515.1"/>
    </source>
</evidence>
<evidence type="ECO:0000256" key="5">
    <source>
        <dbReference type="ARBA" id="ARBA00023014"/>
    </source>
</evidence>
<dbReference type="PROSITE" id="PS00198">
    <property type="entry name" value="4FE4S_FER_1"/>
    <property type="match status" value="1"/>
</dbReference>
<keyword evidence="9" id="KW-1185">Reference proteome</keyword>
<keyword evidence="4 6" id="KW-0408">Iron</keyword>
<gene>
    <name evidence="8" type="ORF">SAMN02744124_00508</name>
</gene>
<feature type="domain" description="4Fe-4S ferredoxin-type" evidence="7">
    <location>
        <begin position="86"/>
        <end position="115"/>
    </location>
</feature>
<evidence type="ECO:0000313" key="9">
    <source>
        <dbReference type="Proteomes" id="UP000192939"/>
    </source>
</evidence>
<dbReference type="InterPro" id="IPR012257">
    <property type="entry name" value="Glc_ox_4Fe-4S"/>
</dbReference>
<feature type="domain" description="4Fe-4S ferredoxin-type" evidence="7">
    <location>
        <begin position="34"/>
        <end position="65"/>
    </location>
</feature>
<keyword evidence="5 6" id="KW-0411">Iron-sulfur</keyword>
<comment type="caution">
    <text evidence="8">The sequence shown here is derived from an EMBL/GenBank/DDBJ whole genome shotgun (WGS) entry which is preliminary data.</text>
</comment>
<dbReference type="InterPro" id="IPR017900">
    <property type="entry name" value="4Fe4S_Fe_S_CS"/>
</dbReference>
<evidence type="ECO:0000256" key="2">
    <source>
        <dbReference type="ARBA" id="ARBA00022723"/>
    </source>
</evidence>
<name>A0ABY1LV52_9BACL</name>
<evidence type="ECO:0000256" key="4">
    <source>
        <dbReference type="ARBA" id="ARBA00023004"/>
    </source>
</evidence>
<dbReference type="PANTHER" id="PTHR32479">
    <property type="entry name" value="GLYCOLATE OXIDASE IRON-SULFUR SUBUNIT"/>
    <property type="match status" value="1"/>
</dbReference>
<dbReference type="RefSeq" id="WP_254899697.1">
    <property type="nucleotide sequence ID" value="NZ_FXAE01000003.1"/>
</dbReference>
<dbReference type="SUPFAM" id="SSF46548">
    <property type="entry name" value="alpha-helical ferredoxin"/>
    <property type="match status" value="1"/>
</dbReference>
<sequence>MSGEKHSLSKDFSSPACGGTTVLPMTHTDSNRLQPFDLDEIMNCMHCGFCLPTCPTYQQTGLETYSPRGRIALMKGVATGQLPVNEEFEQHMNACLGCRACETACPAGVPYGSLLETARHVVQETKQETAKPSVLRNLIFERVFPYPKRVRRLGHVLWGAQALGLQSFANRTGLIRVLPKSMREMQKAVETVASPRERRKREQHMKAEGETKLTVGLFTGCVMDVMFFETNQATARLLTKAGCDVVFVEAQNCCGAMHAHSGEMAGAKELAKRNIEAFEQAGVDFIVNNAGGCGAALKEYGHWFKGDPVWEERAKRFAARNRDANELLAELPPLQFSKPLNYKVTYQDSCHLAHGQGVRNQPRELLRRIPGLELVEMRHPDSCCGSAGTYNLTQFEMSMQILDDKMEEVRETKAHLIVTSNPGCLLQMKQGILRAGLDKQMEAVHIMDLLDRAL</sequence>
<dbReference type="Proteomes" id="UP000192939">
    <property type="component" value="Unassembled WGS sequence"/>
</dbReference>
<evidence type="ECO:0000256" key="3">
    <source>
        <dbReference type="ARBA" id="ARBA00022737"/>
    </source>
</evidence>
<comment type="catalytic activity">
    <reaction evidence="6">
        <text>(R)-lactate + A = pyruvate + AH2</text>
        <dbReference type="Rhea" id="RHEA:15089"/>
        <dbReference type="ChEBI" id="CHEBI:13193"/>
        <dbReference type="ChEBI" id="CHEBI:15361"/>
        <dbReference type="ChEBI" id="CHEBI:16004"/>
        <dbReference type="ChEBI" id="CHEBI:17499"/>
    </reaction>
</comment>
<dbReference type="InterPro" id="IPR009051">
    <property type="entry name" value="Helical_ferredxn"/>
</dbReference>
<protein>
    <recommendedName>
        <fullName evidence="6">Glycolate oxidase iron-sulfur subunit</fullName>
        <ecNumber evidence="6">1.1.99.14</ecNumber>
    </recommendedName>
</protein>
<dbReference type="PANTHER" id="PTHR32479:SF17">
    <property type="entry name" value="GLYCOLATE OXIDASE IRON-SULFUR SUBUNIT"/>
    <property type="match status" value="1"/>
</dbReference>
<evidence type="ECO:0000256" key="1">
    <source>
        <dbReference type="ARBA" id="ARBA00022485"/>
    </source>
</evidence>
<accession>A0ABY1LV52</accession>
<dbReference type="PROSITE" id="PS51379">
    <property type="entry name" value="4FE4S_FER_2"/>
    <property type="match status" value="2"/>
</dbReference>